<proteinExistence type="predicted"/>
<evidence type="ECO:0000313" key="2">
    <source>
        <dbReference type="Proteomes" id="UP000838756"/>
    </source>
</evidence>
<protein>
    <submittedName>
        <fullName evidence="1">Jg26737 protein</fullName>
    </submittedName>
</protein>
<dbReference type="Proteomes" id="UP000838756">
    <property type="component" value="Unassembled WGS sequence"/>
</dbReference>
<evidence type="ECO:0000313" key="1">
    <source>
        <dbReference type="EMBL" id="CAH2211270.1"/>
    </source>
</evidence>
<reference evidence="1" key="1">
    <citation type="submission" date="2022-03" db="EMBL/GenBank/DDBJ databases">
        <authorList>
            <person name="Lindestad O."/>
        </authorList>
    </citation>
    <scope>NUCLEOTIDE SEQUENCE</scope>
</reference>
<name>A0A8S4QKI8_9NEOP</name>
<dbReference type="AlphaFoldDB" id="A0A8S4QKI8"/>
<sequence>MVEMMFDLSGSVSSIQSAGQRMKGIATMAPIIV</sequence>
<gene>
    <name evidence="1" type="primary">jg26737</name>
    <name evidence="1" type="ORF">PAEG_LOCUS3101</name>
</gene>
<organism evidence="1 2">
    <name type="scientific">Pararge aegeria aegeria</name>
    <dbReference type="NCBI Taxonomy" id="348720"/>
    <lineage>
        <taxon>Eukaryota</taxon>
        <taxon>Metazoa</taxon>
        <taxon>Ecdysozoa</taxon>
        <taxon>Arthropoda</taxon>
        <taxon>Hexapoda</taxon>
        <taxon>Insecta</taxon>
        <taxon>Pterygota</taxon>
        <taxon>Neoptera</taxon>
        <taxon>Endopterygota</taxon>
        <taxon>Lepidoptera</taxon>
        <taxon>Glossata</taxon>
        <taxon>Ditrysia</taxon>
        <taxon>Papilionoidea</taxon>
        <taxon>Nymphalidae</taxon>
        <taxon>Satyrinae</taxon>
        <taxon>Satyrini</taxon>
        <taxon>Parargina</taxon>
        <taxon>Pararge</taxon>
    </lineage>
</organism>
<comment type="caution">
    <text evidence="1">The sequence shown here is derived from an EMBL/GenBank/DDBJ whole genome shotgun (WGS) entry which is preliminary data.</text>
</comment>
<accession>A0A8S4QKI8</accession>
<keyword evidence="2" id="KW-1185">Reference proteome</keyword>
<dbReference type="EMBL" id="CAKXAJ010009720">
    <property type="protein sequence ID" value="CAH2211270.1"/>
    <property type="molecule type" value="Genomic_DNA"/>
</dbReference>
<feature type="non-terminal residue" evidence="1">
    <location>
        <position position="33"/>
    </location>
</feature>